<evidence type="ECO:0000256" key="5">
    <source>
        <dbReference type="ARBA" id="ARBA00023136"/>
    </source>
</evidence>
<dbReference type="InterPro" id="IPR002549">
    <property type="entry name" value="AI-2E-like"/>
</dbReference>
<evidence type="ECO:0000256" key="7">
    <source>
        <dbReference type="SAM" id="Phobius"/>
    </source>
</evidence>
<accession>A0AB34JP59</accession>
<evidence type="ECO:0000256" key="2">
    <source>
        <dbReference type="ARBA" id="ARBA00009773"/>
    </source>
</evidence>
<comment type="caution">
    <text evidence="8">The sequence shown here is derived from an EMBL/GenBank/DDBJ whole genome shotgun (WGS) entry which is preliminary data.</text>
</comment>
<feature type="compositionally biased region" description="Basic residues" evidence="6">
    <location>
        <begin position="736"/>
        <end position="751"/>
    </location>
</feature>
<dbReference type="EMBL" id="JBGBPQ010000006">
    <property type="protein sequence ID" value="KAL1523062.1"/>
    <property type="molecule type" value="Genomic_DNA"/>
</dbReference>
<keyword evidence="5 7" id="KW-0472">Membrane</keyword>
<name>A0AB34JP59_PRYPA</name>
<protein>
    <recommendedName>
        <fullName evidence="10">Transmembrane protein</fullName>
    </recommendedName>
</protein>
<evidence type="ECO:0000256" key="4">
    <source>
        <dbReference type="ARBA" id="ARBA00022989"/>
    </source>
</evidence>
<feature type="region of interest" description="Disordered" evidence="6">
    <location>
        <begin position="706"/>
        <end position="751"/>
    </location>
</feature>
<evidence type="ECO:0000256" key="6">
    <source>
        <dbReference type="SAM" id="MobiDB-lite"/>
    </source>
</evidence>
<feature type="transmembrane region" description="Helical" evidence="7">
    <location>
        <begin position="167"/>
        <end position="189"/>
    </location>
</feature>
<proteinExistence type="inferred from homology"/>
<evidence type="ECO:0008006" key="10">
    <source>
        <dbReference type="Google" id="ProtNLM"/>
    </source>
</evidence>
<reference evidence="8 9" key="1">
    <citation type="journal article" date="2024" name="Science">
        <title>Giant polyketide synthase enzymes in the biosynthesis of giant marine polyether toxins.</title>
        <authorList>
            <person name="Fallon T.R."/>
            <person name="Shende V.V."/>
            <person name="Wierzbicki I.H."/>
            <person name="Pendleton A.L."/>
            <person name="Watervoot N.F."/>
            <person name="Auber R.P."/>
            <person name="Gonzalez D.J."/>
            <person name="Wisecaver J.H."/>
            <person name="Moore B.S."/>
        </authorList>
    </citation>
    <scope>NUCLEOTIDE SEQUENCE [LARGE SCALE GENOMIC DNA]</scope>
    <source>
        <strain evidence="8 9">12B1</strain>
    </source>
</reference>
<evidence type="ECO:0000313" key="8">
    <source>
        <dbReference type="EMBL" id="KAL1523062.1"/>
    </source>
</evidence>
<feature type="transmembrane region" description="Helical" evidence="7">
    <location>
        <begin position="114"/>
        <end position="147"/>
    </location>
</feature>
<feature type="transmembrane region" description="Helical" evidence="7">
    <location>
        <begin position="588"/>
        <end position="612"/>
    </location>
</feature>
<keyword evidence="4 7" id="KW-1133">Transmembrane helix</keyword>
<feature type="transmembrane region" description="Helical" evidence="7">
    <location>
        <begin position="12"/>
        <end position="37"/>
    </location>
</feature>
<comment type="similarity">
    <text evidence="2">Belongs to the autoinducer-2 exporter (AI-2E) (TC 2.A.86) family.</text>
</comment>
<feature type="transmembrane region" description="Helical" evidence="7">
    <location>
        <begin position="619"/>
        <end position="641"/>
    </location>
</feature>
<dbReference type="AlphaFoldDB" id="A0AB34JP59"/>
<feature type="transmembrane region" description="Helical" evidence="7">
    <location>
        <begin position="661"/>
        <end position="685"/>
    </location>
</feature>
<organism evidence="8 9">
    <name type="scientific">Prymnesium parvum</name>
    <name type="common">Toxic golden alga</name>
    <dbReference type="NCBI Taxonomy" id="97485"/>
    <lineage>
        <taxon>Eukaryota</taxon>
        <taxon>Haptista</taxon>
        <taxon>Haptophyta</taxon>
        <taxon>Prymnesiophyceae</taxon>
        <taxon>Prymnesiales</taxon>
        <taxon>Prymnesiaceae</taxon>
        <taxon>Prymnesium</taxon>
    </lineage>
</organism>
<dbReference type="GO" id="GO:0016020">
    <property type="term" value="C:membrane"/>
    <property type="evidence" value="ECO:0007669"/>
    <property type="project" value="UniProtKB-SubCell"/>
</dbReference>
<evidence type="ECO:0000313" key="9">
    <source>
        <dbReference type="Proteomes" id="UP001515480"/>
    </source>
</evidence>
<feature type="transmembrane region" description="Helical" evidence="7">
    <location>
        <begin position="481"/>
        <end position="503"/>
    </location>
</feature>
<sequence length="751" mass="80864">MAVGDARFVEAVLQNVVAIAVATCLCAIVVGLVALFHDHLSSLLAAFLLSQMLCKRVAALARILKPAEAPSPRPLADAPAPTPPADPLAPRQALTLSSLACLVRRGLSIRTPWLSMLCILLLLHTAGAAPVAAGALVLAGGACVLHPTLRALSRLGVYPSDESVAQLSAMLVLAAFALVILLLVGVFAYMAGRECWKVLVDLHALASTSHRGWGHLDDALLQGKELAQAAIAWLDGSEQACRSLPLRVRASAACGVCWSSAGCTHPFVTLPSPRTNLATVSSSPSATSYRLEPVVSSERRTGNWCQRLDVNACIPFVVHQVWAPLAAHLLSVFNASVEVQLLPAEGTSLACEAEVALNGNASASTNETLPLRVVNISLPVFSEVLNSTLEEVNAIFPELEVYMEYLEEYSAWLRHVVESFNSSESLLGAIKQMVYESGDSLLSLAKTLTSLDWSTFIGWVSHTLASNARWLLRAFSFASRLCGWVLDLGVQVVSLVAFTWWFLSWKVDALTHISRTLVPNVSTATWSGSGRRSTSERNEPLSHLHLHLPTTYHPRVHHVRSVFTIPMTAAARHATILLSADLLVGIPYSFIAATLIVVFTIFPFLDAVYILVPCWVLPLFLFGRLSSAIAAVLVVIAPFFLRDPADQIAISSWAYDFSLAVGVYSMGWKGVLFAPLLVCSATLLYDIGGQVIQEYATGHQAASASGMANDLGDEDDRLVAPRASSQNLRRAATSPSRRRTPSTPRQRKAAR</sequence>
<dbReference type="Proteomes" id="UP001515480">
    <property type="component" value="Unassembled WGS sequence"/>
</dbReference>
<comment type="subcellular location">
    <subcellularLocation>
        <location evidence="1">Membrane</location>
        <topology evidence="1">Multi-pass membrane protein</topology>
    </subcellularLocation>
</comment>
<dbReference type="PANTHER" id="PTHR21716:SF4">
    <property type="entry name" value="TRANSMEMBRANE PROTEIN 245"/>
    <property type="match status" value="1"/>
</dbReference>
<keyword evidence="9" id="KW-1185">Reference proteome</keyword>
<keyword evidence="3 7" id="KW-0812">Transmembrane</keyword>
<evidence type="ECO:0000256" key="1">
    <source>
        <dbReference type="ARBA" id="ARBA00004141"/>
    </source>
</evidence>
<evidence type="ECO:0000256" key="3">
    <source>
        <dbReference type="ARBA" id="ARBA00022692"/>
    </source>
</evidence>
<gene>
    <name evidence="8" type="ORF">AB1Y20_018022</name>
</gene>
<dbReference type="PANTHER" id="PTHR21716">
    <property type="entry name" value="TRANSMEMBRANE PROTEIN"/>
    <property type="match status" value="1"/>
</dbReference>